<accession>A0A3S8ZB76</accession>
<dbReference type="Gene3D" id="2.30.30.40">
    <property type="entry name" value="SH3 Domains"/>
    <property type="match status" value="1"/>
</dbReference>
<dbReference type="NCBIfam" id="TIGR00686">
    <property type="entry name" value="phnA"/>
    <property type="match status" value="1"/>
</dbReference>
<comment type="similarity">
    <text evidence="1">Belongs to the YjdM family.</text>
</comment>
<feature type="domain" description="Protein YjdM N-terminal" evidence="3">
    <location>
        <begin position="4"/>
        <end position="33"/>
    </location>
</feature>
<dbReference type="InterPro" id="IPR013987">
    <property type="entry name" value="YjdM_N"/>
</dbReference>
<dbReference type="RefSeq" id="WP_126041721.1">
    <property type="nucleotide sequence ID" value="NZ_CP034438.1"/>
</dbReference>
<dbReference type="PANTHER" id="PTHR30305:SF3">
    <property type="entry name" value="PROTEIN YJDM"/>
    <property type="match status" value="1"/>
</dbReference>
<evidence type="ECO:0000313" key="5">
    <source>
        <dbReference type="Proteomes" id="UP000270021"/>
    </source>
</evidence>
<dbReference type="EMBL" id="CP034438">
    <property type="protein sequence ID" value="AZN30726.1"/>
    <property type="molecule type" value="Genomic_DNA"/>
</dbReference>
<dbReference type="PANTHER" id="PTHR30305">
    <property type="entry name" value="PROTEIN YJDM-RELATED"/>
    <property type="match status" value="1"/>
</dbReference>
<dbReference type="Proteomes" id="UP000270021">
    <property type="component" value="Chromosome"/>
</dbReference>
<proteinExistence type="inferred from homology"/>
<dbReference type="InterPro" id="IPR004624">
    <property type="entry name" value="YjdM"/>
</dbReference>
<name>A0A3S8ZB76_9ACTO</name>
<dbReference type="Gene3D" id="2.20.25.10">
    <property type="match status" value="1"/>
</dbReference>
<gene>
    <name evidence="4" type="ORF">EJO69_10760</name>
</gene>
<dbReference type="InterPro" id="IPR013988">
    <property type="entry name" value="YjdM_C"/>
</dbReference>
<keyword evidence="5" id="KW-1185">Reference proteome</keyword>
<dbReference type="OrthoDB" id="9810131at2"/>
<reference evidence="4 5" key="1">
    <citation type="submission" date="2018-12" db="EMBL/GenBank/DDBJ databases">
        <title>Complete genome sequence of Flaviflexus salsibiostraticola KCTC 33148.</title>
        <authorList>
            <person name="Bae J.-W."/>
        </authorList>
    </citation>
    <scope>NUCLEOTIDE SEQUENCE [LARGE SCALE GENOMIC DNA]</scope>
    <source>
        <strain evidence="4 5">KCTC 33148</strain>
    </source>
</reference>
<dbReference type="Pfam" id="PF08274">
    <property type="entry name" value="Zn_Ribbon_YjdM"/>
    <property type="match status" value="1"/>
</dbReference>
<dbReference type="SUPFAM" id="SSF57783">
    <property type="entry name" value="Zinc beta-ribbon"/>
    <property type="match status" value="1"/>
</dbReference>
<protein>
    <submittedName>
        <fullName evidence="4">Alkylphosphonate utilization protein</fullName>
    </submittedName>
</protein>
<dbReference type="AlphaFoldDB" id="A0A3S8ZB76"/>
<evidence type="ECO:0000313" key="4">
    <source>
        <dbReference type="EMBL" id="AZN30726.1"/>
    </source>
</evidence>
<sequence length="116" mass="12287">MSDSLPKCPECSEAFTYEQGSLFVCPMCGHEWSAEIEPDPAAVIRDSVGNVLEDGDTVIIAKDLKVKGAGGGVLKVGTKVRGIRLIDDGVADHDIDATVPGFGRMQLKSSVVKKVL</sequence>
<dbReference type="Pfam" id="PF03831">
    <property type="entry name" value="YjdM"/>
    <property type="match status" value="1"/>
</dbReference>
<evidence type="ECO:0000259" key="3">
    <source>
        <dbReference type="Pfam" id="PF08274"/>
    </source>
</evidence>
<evidence type="ECO:0000256" key="1">
    <source>
        <dbReference type="ARBA" id="ARBA00009248"/>
    </source>
</evidence>
<organism evidence="4 5">
    <name type="scientific">Flaviflexus salsibiostraticola</name>
    <dbReference type="NCBI Taxonomy" id="1282737"/>
    <lineage>
        <taxon>Bacteria</taxon>
        <taxon>Bacillati</taxon>
        <taxon>Actinomycetota</taxon>
        <taxon>Actinomycetes</taxon>
        <taxon>Actinomycetales</taxon>
        <taxon>Actinomycetaceae</taxon>
        <taxon>Flaviflexus</taxon>
    </lineage>
</organism>
<dbReference type="KEGG" id="fsl:EJO69_10760"/>
<evidence type="ECO:0000259" key="2">
    <source>
        <dbReference type="Pfam" id="PF03831"/>
    </source>
</evidence>
<feature type="domain" description="Protein YjdM C-terminal" evidence="2">
    <location>
        <begin position="44"/>
        <end position="115"/>
    </location>
</feature>
<dbReference type="SUPFAM" id="SSF82057">
    <property type="entry name" value="Prokaryotic SH3-related domain"/>
    <property type="match status" value="1"/>
</dbReference>